<dbReference type="InterPro" id="IPR044824">
    <property type="entry name" value="MAIN-like"/>
</dbReference>
<sequence length="130" mass="14773">IVNLLYLYTQPEDRILETYINNLSEGAPKVIHGHLQDASFSYAARMLEGIKLDPLLISALVERWRPEMHTFHLSYSECTNTLEDISLQVGLPVDEDVVTGAVVNADWSVTCEKLLRNVPNKFKGSRIEMR</sequence>
<accession>A0A7J8NAA7</accession>
<dbReference type="PANTHER" id="PTHR46033">
    <property type="entry name" value="PROTEIN MAIN-LIKE 2"/>
    <property type="match status" value="1"/>
</dbReference>
<dbReference type="AlphaFoldDB" id="A0A7J8NAA7"/>
<dbReference type="EMBL" id="JABEZX010000013">
    <property type="protein sequence ID" value="MBA0573794.1"/>
    <property type="molecule type" value="Genomic_DNA"/>
</dbReference>
<dbReference type="GO" id="GO:0010073">
    <property type="term" value="P:meristem maintenance"/>
    <property type="evidence" value="ECO:0007669"/>
    <property type="project" value="InterPro"/>
</dbReference>
<reference evidence="2 3" key="1">
    <citation type="journal article" date="2019" name="Genome Biol. Evol.">
        <title>Insights into the evolution of the New World diploid cottons (Gossypium, subgenus Houzingenia) based on genome sequencing.</title>
        <authorList>
            <person name="Grover C.E."/>
            <person name="Arick M.A. 2nd"/>
            <person name="Thrash A."/>
            <person name="Conover J.L."/>
            <person name="Sanders W.S."/>
            <person name="Peterson D.G."/>
            <person name="Frelichowski J.E."/>
            <person name="Scheffler J.A."/>
            <person name="Scheffler B.E."/>
            <person name="Wendel J.F."/>
        </authorList>
    </citation>
    <scope>NUCLEOTIDE SEQUENCE [LARGE SCALE GENOMIC DNA]</scope>
    <source>
        <strain evidence="2">157</strain>
        <tissue evidence="2">Leaf</tissue>
    </source>
</reference>
<feature type="non-terminal residue" evidence="2">
    <location>
        <position position="1"/>
    </location>
</feature>
<proteinExistence type="predicted"/>
<dbReference type="InterPro" id="IPR019557">
    <property type="entry name" value="AminoTfrase-like_pln_mobile"/>
</dbReference>
<evidence type="ECO:0000313" key="2">
    <source>
        <dbReference type="EMBL" id="MBA0573794.1"/>
    </source>
</evidence>
<comment type="caution">
    <text evidence="2">The sequence shown here is derived from an EMBL/GenBank/DDBJ whole genome shotgun (WGS) entry which is preliminary data.</text>
</comment>
<protein>
    <recommendedName>
        <fullName evidence="1">Aminotransferase-like plant mobile domain-containing protein</fullName>
    </recommendedName>
</protein>
<organism evidence="2 3">
    <name type="scientific">Gossypium lobatum</name>
    <dbReference type="NCBI Taxonomy" id="34289"/>
    <lineage>
        <taxon>Eukaryota</taxon>
        <taxon>Viridiplantae</taxon>
        <taxon>Streptophyta</taxon>
        <taxon>Embryophyta</taxon>
        <taxon>Tracheophyta</taxon>
        <taxon>Spermatophyta</taxon>
        <taxon>Magnoliopsida</taxon>
        <taxon>eudicotyledons</taxon>
        <taxon>Gunneridae</taxon>
        <taxon>Pentapetalae</taxon>
        <taxon>rosids</taxon>
        <taxon>malvids</taxon>
        <taxon>Malvales</taxon>
        <taxon>Malvaceae</taxon>
        <taxon>Malvoideae</taxon>
        <taxon>Gossypium</taxon>
    </lineage>
</organism>
<dbReference type="Proteomes" id="UP000593572">
    <property type="component" value="Unassembled WGS sequence"/>
</dbReference>
<name>A0A7J8NAA7_9ROSI</name>
<evidence type="ECO:0000313" key="3">
    <source>
        <dbReference type="Proteomes" id="UP000593572"/>
    </source>
</evidence>
<dbReference type="Pfam" id="PF10536">
    <property type="entry name" value="PMD"/>
    <property type="match status" value="1"/>
</dbReference>
<evidence type="ECO:0000259" key="1">
    <source>
        <dbReference type="Pfam" id="PF10536"/>
    </source>
</evidence>
<gene>
    <name evidence="2" type="ORF">Golob_001051</name>
</gene>
<dbReference type="PANTHER" id="PTHR46033:SF8">
    <property type="entry name" value="PROTEIN MAINTENANCE OF MERISTEMS-LIKE"/>
    <property type="match status" value="1"/>
</dbReference>
<keyword evidence="3" id="KW-1185">Reference proteome</keyword>
<feature type="domain" description="Aminotransferase-like plant mobile" evidence="1">
    <location>
        <begin position="42"/>
        <end position="123"/>
    </location>
</feature>